<comment type="caution">
    <text evidence="1">The sequence shown here is derived from an EMBL/GenBank/DDBJ whole genome shotgun (WGS) entry which is preliminary data.</text>
</comment>
<proteinExistence type="predicted"/>
<accession>A0ABQ7TP08</accession>
<evidence type="ECO:0000313" key="2">
    <source>
        <dbReference type="Proteomes" id="UP000826234"/>
    </source>
</evidence>
<gene>
    <name evidence="1" type="ORF">JD844_005913</name>
</gene>
<keyword evidence="2" id="KW-1185">Reference proteome</keyword>
<reference evidence="1 2" key="1">
    <citation type="journal article" date="2022" name="Gigascience">
        <title>A chromosome-level genome assembly and annotation of the desert horned lizard, Phrynosoma platyrhinos, provides insight into chromosomal rearrangements among reptiles.</title>
        <authorList>
            <person name="Koochekian N."/>
            <person name="Ascanio A."/>
            <person name="Farleigh K."/>
            <person name="Card D.C."/>
            <person name="Schield D.R."/>
            <person name="Castoe T.A."/>
            <person name="Jezkova T."/>
        </authorList>
    </citation>
    <scope>NUCLEOTIDE SEQUENCE [LARGE SCALE GENOMIC DNA]</scope>
    <source>
        <strain evidence="1">NK-2021</strain>
    </source>
</reference>
<dbReference type="EMBL" id="JAIPUX010000035">
    <property type="protein sequence ID" value="KAH0631542.1"/>
    <property type="molecule type" value="Genomic_DNA"/>
</dbReference>
<organism evidence="1 2">
    <name type="scientific">Phrynosoma platyrhinos</name>
    <name type="common">Desert horned lizard</name>
    <dbReference type="NCBI Taxonomy" id="52577"/>
    <lineage>
        <taxon>Eukaryota</taxon>
        <taxon>Metazoa</taxon>
        <taxon>Chordata</taxon>
        <taxon>Craniata</taxon>
        <taxon>Vertebrata</taxon>
        <taxon>Euteleostomi</taxon>
        <taxon>Lepidosauria</taxon>
        <taxon>Squamata</taxon>
        <taxon>Bifurcata</taxon>
        <taxon>Unidentata</taxon>
        <taxon>Episquamata</taxon>
        <taxon>Toxicofera</taxon>
        <taxon>Iguania</taxon>
        <taxon>Phrynosomatidae</taxon>
        <taxon>Phrynosomatinae</taxon>
        <taxon>Phrynosoma</taxon>
    </lineage>
</organism>
<protein>
    <submittedName>
        <fullName evidence="1">Uncharacterized protein</fullName>
    </submittedName>
</protein>
<sequence length="75" mass="8889">MLFRLWDTIRRASWRDTLGSCYNCFFQHNLQPRVLQGSFPSIPTCTSLETLYFWCDTPWLKKVKMLTSISVNPKN</sequence>
<dbReference type="Proteomes" id="UP000826234">
    <property type="component" value="Unassembled WGS sequence"/>
</dbReference>
<name>A0ABQ7TP08_PHRPL</name>
<evidence type="ECO:0000313" key="1">
    <source>
        <dbReference type="EMBL" id="KAH0631542.1"/>
    </source>
</evidence>